<dbReference type="EMBL" id="JBHSOW010000049">
    <property type="protein sequence ID" value="MFC5650383.1"/>
    <property type="molecule type" value="Genomic_DNA"/>
</dbReference>
<keyword evidence="1" id="KW-0732">Signal</keyword>
<comment type="caution">
    <text evidence="3">The sequence shown here is derived from an EMBL/GenBank/DDBJ whole genome shotgun (WGS) entry which is preliminary data.</text>
</comment>
<dbReference type="PROSITE" id="PS51272">
    <property type="entry name" value="SLH"/>
    <property type="match status" value="3"/>
</dbReference>
<dbReference type="PANTHER" id="PTHR43308:SF5">
    <property type="entry name" value="S-LAYER PROTEIN _ PEPTIDOGLYCAN ENDO-BETA-N-ACETYLGLUCOSAMINIDASE"/>
    <property type="match status" value="1"/>
</dbReference>
<feature type="chain" id="PRO_5047421865" evidence="1">
    <location>
        <begin position="23"/>
        <end position="532"/>
    </location>
</feature>
<name>A0ABW0VWY9_9BACL</name>
<sequence>MKKVLAAMLVLLFVLSPVSSYAAASFALDLSAQEVLRGDEITLSGTASNDVVVKIVRPNDTVFYLDVIEPANGIFSATITIPDTEDFAPYGVYKTVASSGSATLNKSFNVVDKLGGGGTTPGNGNGTVTPPTDTGTIPADAGSTSGSVIQPDKAKDGTYIFGGDTLTSAIEQALDSVTIELPVSTGTSGNALEFPAQALKTLMDKDLDLIVISDNGTVRFLAGAIAAPSESGQSTNIRIVLNTVLTDDAKNAINGTLQSNTDYASTGVVISVVIQVHSGNNVSEVHNLDKPAVVNLKLTKEQEQLIDSDLAGVYYVNGKQLEYVGGTVSNGTLTFQANHFSYYTILEYNKTFADLNGHWAEKPVKSLTAKHILNGVDKQHYAPSRNITRAEFTTMIMRSIEWTGNADVQAGTNPFKDVPAGRYYTDAVAQAASLGIVSGYEGAFRPNDKITREEAVVALVRAAKYFELSSPGKGAPAFADAKDISAWATAAVDEAWSKGLIEGDGKQFNPKKSVTRAEVAVMINRLLPVGSV</sequence>
<proteinExistence type="predicted"/>
<accession>A0ABW0VWY9</accession>
<reference evidence="4" key="1">
    <citation type="journal article" date="2019" name="Int. J. Syst. Evol. Microbiol.">
        <title>The Global Catalogue of Microorganisms (GCM) 10K type strain sequencing project: providing services to taxonomists for standard genome sequencing and annotation.</title>
        <authorList>
            <consortium name="The Broad Institute Genomics Platform"/>
            <consortium name="The Broad Institute Genome Sequencing Center for Infectious Disease"/>
            <person name="Wu L."/>
            <person name="Ma J."/>
        </authorList>
    </citation>
    <scope>NUCLEOTIDE SEQUENCE [LARGE SCALE GENOMIC DNA]</scope>
    <source>
        <strain evidence="4">CGMCC 1.3240</strain>
    </source>
</reference>
<feature type="domain" description="SLH" evidence="2">
    <location>
        <begin position="347"/>
        <end position="410"/>
    </location>
</feature>
<dbReference type="InterPro" id="IPR001119">
    <property type="entry name" value="SLH_dom"/>
</dbReference>
<feature type="domain" description="SLH" evidence="2">
    <location>
        <begin position="411"/>
        <end position="473"/>
    </location>
</feature>
<organism evidence="3 4">
    <name type="scientific">Paenibacillus solisilvae</name>
    <dbReference type="NCBI Taxonomy" id="2486751"/>
    <lineage>
        <taxon>Bacteria</taxon>
        <taxon>Bacillati</taxon>
        <taxon>Bacillota</taxon>
        <taxon>Bacilli</taxon>
        <taxon>Bacillales</taxon>
        <taxon>Paenibacillaceae</taxon>
        <taxon>Paenibacillus</taxon>
    </lineage>
</organism>
<feature type="signal peptide" evidence="1">
    <location>
        <begin position="1"/>
        <end position="22"/>
    </location>
</feature>
<feature type="domain" description="SLH" evidence="2">
    <location>
        <begin position="475"/>
        <end position="532"/>
    </location>
</feature>
<evidence type="ECO:0000259" key="2">
    <source>
        <dbReference type="PROSITE" id="PS51272"/>
    </source>
</evidence>
<keyword evidence="4" id="KW-1185">Reference proteome</keyword>
<protein>
    <submittedName>
        <fullName evidence="3">S-layer homology domain-containing protein</fullName>
    </submittedName>
</protein>
<dbReference type="PANTHER" id="PTHR43308">
    <property type="entry name" value="OUTER MEMBRANE PROTEIN ALPHA-RELATED"/>
    <property type="match status" value="1"/>
</dbReference>
<evidence type="ECO:0000256" key="1">
    <source>
        <dbReference type="SAM" id="SignalP"/>
    </source>
</evidence>
<evidence type="ECO:0000313" key="4">
    <source>
        <dbReference type="Proteomes" id="UP001596047"/>
    </source>
</evidence>
<dbReference type="RefSeq" id="WP_379188936.1">
    <property type="nucleotide sequence ID" value="NZ_JBHSOW010000049.1"/>
</dbReference>
<dbReference type="Proteomes" id="UP001596047">
    <property type="component" value="Unassembled WGS sequence"/>
</dbReference>
<evidence type="ECO:0000313" key="3">
    <source>
        <dbReference type="EMBL" id="MFC5650383.1"/>
    </source>
</evidence>
<dbReference type="Pfam" id="PF00395">
    <property type="entry name" value="SLH"/>
    <property type="match status" value="3"/>
</dbReference>
<gene>
    <name evidence="3" type="ORF">ACFPYJ_14845</name>
</gene>
<dbReference type="InterPro" id="IPR051465">
    <property type="entry name" value="Cell_Envelope_Struct_Comp"/>
</dbReference>